<reference evidence="13 14" key="1">
    <citation type="submission" date="2017-04" db="EMBL/GenBank/DDBJ databases">
        <authorList>
            <person name="Afonso C.L."/>
            <person name="Miller P.J."/>
            <person name="Scott M.A."/>
            <person name="Spackman E."/>
            <person name="Goraichik I."/>
            <person name="Dimitrov K.M."/>
            <person name="Suarez D.L."/>
            <person name="Swayne D.E."/>
        </authorList>
    </citation>
    <scope>NUCLEOTIDE SEQUENCE [LARGE SCALE GENOMIC DNA]</scope>
    <source>
        <strain evidence="13 14">DSM 26133</strain>
    </source>
</reference>
<dbReference type="STRING" id="692418.SAMN04488029_1644"/>
<comment type="catalytic activity">
    <reaction evidence="8 9">
        <text>tRNA(Arg) + L-arginine + ATP = L-arginyl-tRNA(Arg) + AMP + diphosphate</text>
        <dbReference type="Rhea" id="RHEA:20301"/>
        <dbReference type="Rhea" id="RHEA-COMP:9658"/>
        <dbReference type="Rhea" id="RHEA-COMP:9673"/>
        <dbReference type="ChEBI" id="CHEBI:30616"/>
        <dbReference type="ChEBI" id="CHEBI:32682"/>
        <dbReference type="ChEBI" id="CHEBI:33019"/>
        <dbReference type="ChEBI" id="CHEBI:78442"/>
        <dbReference type="ChEBI" id="CHEBI:78513"/>
        <dbReference type="ChEBI" id="CHEBI:456215"/>
        <dbReference type="EC" id="6.1.1.19"/>
    </reaction>
</comment>
<evidence type="ECO:0000256" key="3">
    <source>
        <dbReference type="ARBA" id="ARBA00022598"/>
    </source>
</evidence>
<dbReference type="InterPro" id="IPR036695">
    <property type="entry name" value="Arg-tRNA-synth_N_sf"/>
</dbReference>
<keyword evidence="2 9" id="KW-0963">Cytoplasm</keyword>
<evidence type="ECO:0000256" key="4">
    <source>
        <dbReference type="ARBA" id="ARBA00022741"/>
    </source>
</evidence>
<dbReference type="EMBL" id="FWYF01000002">
    <property type="protein sequence ID" value="SMD33748.1"/>
    <property type="molecule type" value="Genomic_DNA"/>
</dbReference>
<organism evidence="13 14">
    <name type="scientific">Reichenbachiella faecimaris</name>
    <dbReference type="NCBI Taxonomy" id="692418"/>
    <lineage>
        <taxon>Bacteria</taxon>
        <taxon>Pseudomonadati</taxon>
        <taxon>Bacteroidota</taxon>
        <taxon>Cytophagia</taxon>
        <taxon>Cytophagales</taxon>
        <taxon>Reichenbachiellaceae</taxon>
        <taxon>Reichenbachiella</taxon>
    </lineage>
</organism>
<dbReference type="InterPro" id="IPR008909">
    <property type="entry name" value="DALR_anticod-bd"/>
</dbReference>
<proteinExistence type="inferred from homology"/>
<protein>
    <recommendedName>
        <fullName evidence="9">Arginine--tRNA ligase</fullName>
        <ecNumber evidence="9">6.1.1.19</ecNumber>
    </recommendedName>
    <alternativeName>
        <fullName evidence="9">Arginyl-tRNA synthetase</fullName>
        <shortName evidence="9">ArgRS</shortName>
    </alternativeName>
</protein>
<feature type="domain" description="DALR anticodon binding" evidence="11">
    <location>
        <begin position="477"/>
        <end position="597"/>
    </location>
</feature>
<accession>A0A1W2GBM6</accession>
<dbReference type="PRINTS" id="PR01038">
    <property type="entry name" value="TRNASYNTHARG"/>
</dbReference>
<comment type="subcellular location">
    <subcellularLocation>
        <location evidence="9">Cytoplasm</location>
    </subcellularLocation>
</comment>
<evidence type="ECO:0000313" key="13">
    <source>
        <dbReference type="EMBL" id="SMD33748.1"/>
    </source>
</evidence>
<dbReference type="PANTHER" id="PTHR11956">
    <property type="entry name" value="ARGINYL-TRNA SYNTHETASE"/>
    <property type="match status" value="1"/>
</dbReference>
<dbReference type="OrthoDB" id="9805987at2"/>
<evidence type="ECO:0000256" key="10">
    <source>
        <dbReference type="RuleBase" id="RU363038"/>
    </source>
</evidence>
<evidence type="ECO:0000259" key="12">
    <source>
        <dbReference type="SMART" id="SM01016"/>
    </source>
</evidence>
<sequence>MDIVSQLQQGIAEGLKSLYDHEVSASDLGLQPTRKEFEGTYTFVTFPYGKISKKNPMETGEDLGTYLKENCEVVDGYNVVKGFLNIEVSASIWTSLFNQIAAKPNFGAHARKGETVMVEYSSPNTNKPLHLGHLRNIFLGYSVSQIYDAFGYDVVKVQIINDRGIHICKSMVAWQKFGNGETPTSAELKGDKLVGKYYVEFDKAYKAEIAQLVEAGKPKEVAEKEAPILLEAQDLLRKWEAKESDTYALWEKMNGWVYEGFDATYQQMGVDFDKLYYESNTYLLGKEQVAEGLKAGHFFAKDDGSVWVDLTEEGLDQKIVQRSDGTAVYMTQDIGTAIQRFKEYPGLIKQVYTVGNEQDYHFKVLFLILKKLGYKWAEECYHLSYGMVDLPSGKMKSREGTVVDADDLMNEMISTAAHHTKELGKIDGFNEEQARELYDTIGLGALKYFLLKVDPKKRMLFDPQESIEFHGNTGPFIQYTHARISAILRRASELGIDTESLSISSDIQLTQTECDLIYLISELPNKIKLAAEDYLPSVIAQYVYDLAKEYNKFYAELAIFGEQDQGVTTARVALSAQVAKNIKFGMSLLGIHVPDRM</sequence>
<dbReference type="Gene3D" id="3.30.1360.70">
    <property type="entry name" value="Arginyl tRNA synthetase N-terminal domain"/>
    <property type="match status" value="1"/>
</dbReference>
<dbReference type="Pfam" id="PF00750">
    <property type="entry name" value="tRNA-synt_1d"/>
    <property type="match status" value="1"/>
</dbReference>
<dbReference type="SMART" id="SM01016">
    <property type="entry name" value="Arg_tRNA_synt_N"/>
    <property type="match status" value="1"/>
</dbReference>
<dbReference type="GO" id="GO:0006420">
    <property type="term" value="P:arginyl-tRNA aminoacylation"/>
    <property type="evidence" value="ECO:0007669"/>
    <property type="project" value="UniProtKB-UniRule"/>
</dbReference>
<keyword evidence="14" id="KW-1185">Reference proteome</keyword>
<dbReference type="NCBIfam" id="TIGR00456">
    <property type="entry name" value="argS"/>
    <property type="match status" value="1"/>
</dbReference>
<dbReference type="EC" id="6.1.1.19" evidence="9"/>
<keyword evidence="4 9" id="KW-0547">Nucleotide-binding</keyword>
<dbReference type="InterPro" id="IPR035684">
    <property type="entry name" value="ArgRS_core"/>
</dbReference>
<evidence type="ECO:0000256" key="7">
    <source>
        <dbReference type="ARBA" id="ARBA00023146"/>
    </source>
</evidence>
<feature type="domain" description="Arginyl tRNA synthetase N-terminal" evidence="12">
    <location>
        <begin position="1"/>
        <end position="88"/>
    </location>
</feature>
<feature type="short sequence motif" description="'HIGH' region" evidence="9">
    <location>
        <begin position="123"/>
        <end position="133"/>
    </location>
</feature>
<dbReference type="InterPro" id="IPR001412">
    <property type="entry name" value="aa-tRNA-synth_I_CS"/>
</dbReference>
<dbReference type="InterPro" id="IPR005148">
    <property type="entry name" value="Arg-tRNA-synth_N"/>
</dbReference>
<evidence type="ECO:0000256" key="5">
    <source>
        <dbReference type="ARBA" id="ARBA00022840"/>
    </source>
</evidence>
<dbReference type="AlphaFoldDB" id="A0A1W2GBM6"/>
<gene>
    <name evidence="9" type="primary">argS</name>
    <name evidence="13" type="ORF">SAMN04488029_1644</name>
</gene>
<dbReference type="InterPro" id="IPR014729">
    <property type="entry name" value="Rossmann-like_a/b/a_fold"/>
</dbReference>
<dbReference type="Gene3D" id="1.10.730.10">
    <property type="entry name" value="Isoleucyl-tRNA Synthetase, Domain 1"/>
    <property type="match status" value="1"/>
</dbReference>
<keyword evidence="7 9" id="KW-0030">Aminoacyl-tRNA synthetase</keyword>
<dbReference type="PANTHER" id="PTHR11956:SF5">
    <property type="entry name" value="ARGININE--TRNA LIGASE, CYTOPLASMIC"/>
    <property type="match status" value="1"/>
</dbReference>
<evidence type="ECO:0000256" key="9">
    <source>
        <dbReference type="HAMAP-Rule" id="MF_00123"/>
    </source>
</evidence>
<dbReference type="Gene3D" id="3.40.50.620">
    <property type="entry name" value="HUPs"/>
    <property type="match status" value="1"/>
</dbReference>
<evidence type="ECO:0000256" key="2">
    <source>
        <dbReference type="ARBA" id="ARBA00022490"/>
    </source>
</evidence>
<dbReference type="InterPro" id="IPR001278">
    <property type="entry name" value="Arg-tRNA-ligase"/>
</dbReference>
<dbReference type="SUPFAM" id="SSF47323">
    <property type="entry name" value="Anticodon-binding domain of a subclass of class I aminoacyl-tRNA synthetases"/>
    <property type="match status" value="1"/>
</dbReference>
<evidence type="ECO:0000259" key="11">
    <source>
        <dbReference type="SMART" id="SM00836"/>
    </source>
</evidence>
<keyword evidence="6 9" id="KW-0648">Protein biosynthesis</keyword>
<dbReference type="RefSeq" id="WP_084372155.1">
    <property type="nucleotide sequence ID" value="NZ_FWYF01000002.1"/>
</dbReference>
<dbReference type="SUPFAM" id="SSF55190">
    <property type="entry name" value="Arginyl-tRNA synthetase (ArgRS), N-terminal 'additional' domain"/>
    <property type="match status" value="1"/>
</dbReference>
<evidence type="ECO:0000313" key="14">
    <source>
        <dbReference type="Proteomes" id="UP000192472"/>
    </source>
</evidence>
<evidence type="ECO:0000256" key="6">
    <source>
        <dbReference type="ARBA" id="ARBA00022917"/>
    </source>
</evidence>
<keyword evidence="5 9" id="KW-0067">ATP-binding</keyword>
<dbReference type="Proteomes" id="UP000192472">
    <property type="component" value="Unassembled WGS sequence"/>
</dbReference>
<dbReference type="HAMAP" id="MF_00123">
    <property type="entry name" value="Arg_tRNA_synth"/>
    <property type="match status" value="1"/>
</dbReference>
<dbReference type="InterPro" id="IPR009080">
    <property type="entry name" value="tRNAsynth_Ia_anticodon-bd"/>
</dbReference>
<dbReference type="GO" id="GO:0005524">
    <property type="term" value="F:ATP binding"/>
    <property type="evidence" value="ECO:0007669"/>
    <property type="project" value="UniProtKB-UniRule"/>
</dbReference>
<dbReference type="SMART" id="SM00836">
    <property type="entry name" value="DALR_1"/>
    <property type="match status" value="1"/>
</dbReference>
<keyword evidence="3 9" id="KW-0436">Ligase</keyword>
<dbReference type="SUPFAM" id="SSF52374">
    <property type="entry name" value="Nucleotidylyl transferase"/>
    <property type="match status" value="1"/>
</dbReference>
<dbReference type="Pfam" id="PF05746">
    <property type="entry name" value="DALR_1"/>
    <property type="match status" value="1"/>
</dbReference>
<dbReference type="GO" id="GO:0004814">
    <property type="term" value="F:arginine-tRNA ligase activity"/>
    <property type="evidence" value="ECO:0007669"/>
    <property type="project" value="UniProtKB-UniRule"/>
</dbReference>
<dbReference type="GO" id="GO:0005737">
    <property type="term" value="C:cytoplasm"/>
    <property type="evidence" value="ECO:0007669"/>
    <property type="project" value="UniProtKB-SubCell"/>
</dbReference>
<comment type="subunit">
    <text evidence="9">Monomer.</text>
</comment>
<dbReference type="PROSITE" id="PS00178">
    <property type="entry name" value="AA_TRNA_LIGASE_I"/>
    <property type="match status" value="1"/>
</dbReference>
<evidence type="ECO:0000256" key="8">
    <source>
        <dbReference type="ARBA" id="ARBA00049339"/>
    </source>
</evidence>
<name>A0A1W2GBM6_REIFA</name>
<comment type="similarity">
    <text evidence="1 9 10">Belongs to the class-I aminoacyl-tRNA synthetase family.</text>
</comment>
<evidence type="ECO:0000256" key="1">
    <source>
        <dbReference type="ARBA" id="ARBA00005594"/>
    </source>
</evidence>